<dbReference type="GeneID" id="108052188"/>
<gene>
    <name evidence="11" type="primary">LOC108052188</name>
</gene>
<name>A0A6P4FQZ3_DRORH</name>
<dbReference type="GO" id="GO:0004222">
    <property type="term" value="F:metalloendopeptidase activity"/>
    <property type="evidence" value="ECO:0007669"/>
    <property type="project" value="InterPro"/>
</dbReference>
<evidence type="ECO:0000256" key="5">
    <source>
        <dbReference type="ARBA" id="ARBA00022723"/>
    </source>
</evidence>
<evidence type="ECO:0000256" key="2">
    <source>
        <dbReference type="ARBA" id="ARBA00004401"/>
    </source>
</evidence>
<comment type="similarity">
    <text evidence="3">Belongs to the peptidase M13 family.</text>
</comment>
<dbReference type="AlphaFoldDB" id="A0A6P4FQZ3"/>
<dbReference type="RefSeq" id="XP_016990018.1">
    <property type="nucleotide sequence ID" value="XM_017134529.1"/>
</dbReference>
<dbReference type="GO" id="GO:0046872">
    <property type="term" value="F:metal ion binding"/>
    <property type="evidence" value="ECO:0007669"/>
    <property type="project" value="UniProtKB-KW"/>
</dbReference>
<comment type="subcellular location">
    <subcellularLocation>
        <location evidence="2">Cell membrane</location>
        <topology evidence="2">Single-pass type II membrane protein</topology>
    </subcellularLocation>
</comment>
<evidence type="ECO:0000259" key="9">
    <source>
        <dbReference type="Pfam" id="PF01431"/>
    </source>
</evidence>
<dbReference type="OrthoDB" id="7842934at2759"/>
<reference evidence="11" key="1">
    <citation type="submission" date="2025-08" db="UniProtKB">
        <authorList>
            <consortium name="RefSeq"/>
        </authorList>
    </citation>
    <scope>IDENTIFICATION</scope>
</reference>
<dbReference type="SUPFAM" id="SSF55486">
    <property type="entry name" value="Metalloproteases ('zincins'), catalytic domain"/>
    <property type="match status" value="1"/>
</dbReference>
<dbReference type="PANTHER" id="PTHR11733:SF167">
    <property type="entry name" value="FI17812P1-RELATED"/>
    <property type="match status" value="1"/>
</dbReference>
<sequence length="607" mass="70421">MLQQVNVCTNFEKYVCGNFPWRYSSAPFVNSLEMLDYNINTKLVQLMEELEQSSPNETSVEAKALHFYRTCRQAPPETRKLGHYLGMAPPAEGLTWPPLTPPGNAWPKDQFKWMETVAEMVRYGLNNVLINVEVSQNWLNNTEILLQLGSPKPNELINTKDVRRALRDMGVSSDKITTLLRRMRKLESDIESLIKWHNKGQIEIVTVHQMEKRTGYEWQKFVEQIVGHAIQPNFRVRVKNWPYLVDIKELIDTADAELVANYIMTRFFLFLQQGITGGQDAIDCVRDLRLYMDVASNLLYKERFLNTTELQLYTQEVEDLFEEIRQQLLLKIEHNHYELTSEEKEYVSRKVRDVVLNIGNIPKGQDHRSFANEHYEGVEFPSTDLDFGREYLKMKKFLTQKVWSQLHGSPLSPEETLYLYWMKSIPTSLLRYYPLQNTIFVGYGVLQEPYFVLGSHEVFKFSKMGFGLGHELMHAIDNQLFIFDSRGNVNEIGIEIATSPRFRNSMNCLAKSGSTKLSELSADIGGFDLAYSAYLSKTRNSTDFTYFTPQQIFLINMAQGFCSDGYPRPDEQHDDDIRRINQMWNLGSPPPYLAFGCPQETQPCQLW</sequence>
<keyword evidence="7" id="KW-0862">Zinc</keyword>
<dbReference type="PROSITE" id="PS51885">
    <property type="entry name" value="NEPRILYSIN"/>
    <property type="match status" value="1"/>
</dbReference>
<evidence type="ECO:0000313" key="11">
    <source>
        <dbReference type="RefSeq" id="XP_016990018.1"/>
    </source>
</evidence>
<dbReference type="GO" id="GO:0016485">
    <property type="term" value="P:protein processing"/>
    <property type="evidence" value="ECO:0007669"/>
    <property type="project" value="TreeGrafter"/>
</dbReference>
<organism evidence="11">
    <name type="scientific">Drosophila rhopaloa</name>
    <name type="common">Fruit fly</name>
    <dbReference type="NCBI Taxonomy" id="1041015"/>
    <lineage>
        <taxon>Eukaryota</taxon>
        <taxon>Metazoa</taxon>
        <taxon>Ecdysozoa</taxon>
        <taxon>Arthropoda</taxon>
        <taxon>Hexapoda</taxon>
        <taxon>Insecta</taxon>
        <taxon>Pterygota</taxon>
        <taxon>Neoptera</taxon>
        <taxon>Endopterygota</taxon>
        <taxon>Diptera</taxon>
        <taxon>Brachycera</taxon>
        <taxon>Muscomorpha</taxon>
        <taxon>Ephydroidea</taxon>
        <taxon>Drosophilidae</taxon>
        <taxon>Drosophila</taxon>
        <taxon>Sophophora</taxon>
    </lineage>
</organism>
<dbReference type="Pfam" id="PF01431">
    <property type="entry name" value="Peptidase_M13"/>
    <property type="match status" value="1"/>
</dbReference>
<evidence type="ECO:0000256" key="6">
    <source>
        <dbReference type="ARBA" id="ARBA00022801"/>
    </source>
</evidence>
<dbReference type="Gene3D" id="1.10.1380.10">
    <property type="entry name" value="Neutral endopeptidase , domain2"/>
    <property type="match status" value="1"/>
</dbReference>
<accession>A0A6P4FQZ3</accession>
<dbReference type="InterPro" id="IPR024079">
    <property type="entry name" value="MetalloPept_cat_dom_sf"/>
</dbReference>
<evidence type="ECO:0000256" key="1">
    <source>
        <dbReference type="ARBA" id="ARBA00001947"/>
    </source>
</evidence>
<comment type="cofactor">
    <cofactor evidence="1">
        <name>Zn(2+)</name>
        <dbReference type="ChEBI" id="CHEBI:29105"/>
    </cofactor>
</comment>
<dbReference type="InterPro" id="IPR018497">
    <property type="entry name" value="Peptidase_M13_C"/>
</dbReference>
<feature type="domain" description="Peptidase M13 N-terminal" evidence="10">
    <location>
        <begin position="8"/>
        <end position="359"/>
    </location>
</feature>
<dbReference type="PANTHER" id="PTHR11733">
    <property type="entry name" value="ZINC METALLOPROTEASE FAMILY M13 NEPRILYSIN-RELATED"/>
    <property type="match status" value="1"/>
</dbReference>
<keyword evidence="6" id="KW-0378">Hydrolase</keyword>
<evidence type="ECO:0000256" key="3">
    <source>
        <dbReference type="ARBA" id="ARBA00007357"/>
    </source>
</evidence>
<dbReference type="RefSeq" id="XP_016990018.2">
    <property type="nucleotide sequence ID" value="XM_017134529.2"/>
</dbReference>
<dbReference type="Pfam" id="PF05649">
    <property type="entry name" value="Peptidase_M13_N"/>
    <property type="match status" value="1"/>
</dbReference>
<dbReference type="GO" id="GO:0005886">
    <property type="term" value="C:plasma membrane"/>
    <property type="evidence" value="ECO:0007669"/>
    <property type="project" value="UniProtKB-SubCell"/>
</dbReference>
<dbReference type="InterPro" id="IPR042089">
    <property type="entry name" value="Peptidase_M13_dom_2"/>
</dbReference>
<evidence type="ECO:0000256" key="7">
    <source>
        <dbReference type="ARBA" id="ARBA00022833"/>
    </source>
</evidence>
<feature type="domain" description="Peptidase M13 C-terminal" evidence="9">
    <location>
        <begin position="432"/>
        <end position="564"/>
    </location>
</feature>
<protein>
    <submittedName>
        <fullName evidence="11">Membrane metallo-endopeptidase-like 1</fullName>
    </submittedName>
</protein>
<evidence type="ECO:0000256" key="8">
    <source>
        <dbReference type="ARBA" id="ARBA00023049"/>
    </source>
</evidence>
<dbReference type="Gene3D" id="3.40.390.10">
    <property type="entry name" value="Collagenase (Catalytic Domain)"/>
    <property type="match status" value="1"/>
</dbReference>
<proteinExistence type="inferred from homology"/>
<evidence type="ECO:0000256" key="4">
    <source>
        <dbReference type="ARBA" id="ARBA00022670"/>
    </source>
</evidence>
<evidence type="ECO:0000259" key="10">
    <source>
        <dbReference type="Pfam" id="PF05649"/>
    </source>
</evidence>
<keyword evidence="4" id="KW-0645">Protease</keyword>
<dbReference type="InterPro" id="IPR000718">
    <property type="entry name" value="Peptidase_M13"/>
</dbReference>
<keyword evidence="5" id="KW-0479">Metal-binding</keyword>
<keyword evidence="8" id="KW-0482">Metalloprotease</keyword>
<dbReference type="InterPro" id="IPR008753">
    <property type="entry name" value="Peptidase_M13_N"/>
</dbReference>